<dbReference type="PANTHER" id="PTHR44591:SF3">
    <property type="entry name" value="RESPONSE REGULATORY DOMAIN-CONTAINING PROTEIN"/>
    <property type="match status" value="1"/>
</dbReference>
<dbReference type="Proteomes" id="UP000622475">
    <property type="component" value="Unassembled WGS sequence"/>
</dbReference>
<evidence type="ECO:0000256" key="2">
    <source>
        <dbReference type="PROSITE-ProRule" id="PRU00169"/>
    </source>
</evidence>
<dbReference type="SMART" id="SM00448">
    <property type="entry name" value="REC"/>
    <property type="match status" value="1"/>
</dbReference>
<accession>A0A929KWJ1</accession>
<evidence type="ECO:0000313" key="5">
    <source>
        <dbReference type="Proteomes" id="UP000622475"/>
    </source>
</evidence>
<dbReference type="PANTHER" id="PTHR44591">
    <property type="entry name" value="STRESS RESPONSE REGULATOR PROTEIN 1"/>
    <property type="match status" value="1"/>
</dbReference>
<sequence length="161" mass="18811">MIIAIFSSCWIRRWWLSRDDVYVFEFKRLTFIANYRILEKKRVLIIENDQDIRQIVTYILDNQGFETLSIPEPQEISELITFNADLILLDEFINNHYGHRLCRKIKQTPALAAIPVIILSTANDIELIATECEANDYVRKPFDLEDMIGKVVQLVNHQAVG</sequence>
<comment type="caution">
    <text evidence="4">The sequence shown here is derived from an EMBL/GenBank/DDBJ whole genome shotgun (WGS) entry which is preliminary data.</text>
</comment>
<keyword evidence="1 2" id="KW-0597">Phosphoprotein</keyword>
<dbReference type="SUPFAM" id="SSF52172">
    <property type="entry name" value="CheY-like"/>
    <property type="match status" value="1"/>
</dbReference>
<dbReference type="InterPro" id="IPR050595">
    <property type="entry name" value="Bact_response_regulator"/>
</dbReference>
<name>A0A929KWJ1_9SPHI</name>
<dbReference type="RefSeq" id="WP_194112172.1">
    <property type="nucleotide sequence ID" value="NZ_JADFFL010000005.1"/>
</dbReference>
<dbReference type="InterPro" id="IPR001789">
    <property type="entry name" value="Sig_transdc_resp-reg_receiver"/>
</dbReference>
<dbReference type="GO" id="GO:0000160">
    <property type="term" value="P:phosphorelay signal transduction system"/>
    <property type="evidence" value="ECO:0007669"/>
    <property type="project" value="InterPro"/>
</dbReference>
<evidence type="ECO:0000256" key="1">
    <source>
        <dbReference type="ARBA" id="ARBA00022553"/>
    </source>
</evidence>
<dbReference type="EMBL" id="JADFFL010000005">
    <property type="protein sequence ID" value="MBE9662934.1"/>
    <property type="molecule type" value="Genomic_DNA"/>
</dbReference>
<dbReference type="Gene3D" id="3.40.50.2300">
    <property type="match status" value="1"/>
</dbReference>
<organism evidence="4 5">
    <name type="scientific">Mucilaginibacter myungsuensis</name>
    <dbReference type="NCBI Taxonomy" id="649104"/>
    <lineage>
        <taxon>Bacteria</taxon>
        <taxon>Pseudomonadati</taxon>
        <taxon>Bacteroidota</taxon>
        <taxon>Sphingobacteriia</taxon>
        <taxon>Sphingobacteriales</taxon>
        <taxon>Sphingobacteriaceae</taxon>
        <taxon>Mucilaginibacter</taxon>
    </lineage>
</organism>
<feature type="domain" description="Response regulatory" evidence="3">
    <location>
        <begin position="42"/>
        <end position="155"/>
    </location>
</feature>
<dbReference type="AlphaFoldDB" id="A0A929KWJ1"/>
<evidence type="ECO:0000313" key="4">
    <source>
        <dbReference type="EMBL" id="MBE9662934.1"/>
    </source>
</evidence>
<dbReference type="InterPro" id="IPR011006">
    <property type="entry name" value="CheY-like_superfamily"/>
</dbReference>
<dbReference type="Pfam" id="PF00072">
    <property type="entry name" value="Response_reg"/>
    <property type="match status" value="1"/>
</dbReference>
<feature type="modified residue" description="4-aspartylphosphate" evidence="2">
    <location>
        <position position="90"/>
    </location>
</feature>
<evidence type="ECO:0000259" key="3">
    <source>
        <dbReference type="PROSITE" id="PS50110"/>
    </source>
</evidence>
<reference evidence="4" key="1">
    <citation type="submission" date="2020-10" db="EMBL/GenBank/DDBJ databases">
        <title>Mucilaginibacter mali sp. nov., isolated from rhizosphere soil of apple orchard.</title>
        <authorList>
            <person name="Lee J.-S."/>
            <person name="Kim H.S."/>
            <person name="Kim J.-S."/>
        </authorList>
    </citation>
    <scope>NUCLEOTIDE SEQUENCE</scope>
    <source>
        <strain evidence="4">KCTC 22746</strain>
    </source>
</reference>
<keyword evidence="5" id="KW-1185">Reference proteome</keyword>
<protein>
    <submittedName>
        <fullName evidence="4">Response regulator transcription factor</fullName>
    </submittedName>
</protein>
<gene>
    <name evidence="4" type="ORF">IRJ16_13660</name>
</gene>
<dbReference type="PROSITE" id="PS50110">
    <property type="entry name" value="RESPONSE_REGULATORY"/>
    <property type="match status" value="1"/>
</dbReference>
<proteinExistence type="predicted"/>